<evidence type="ECO:0000313" key="16">
    <source>
        <dbReference type="Proteomes" id="UP000585272"/>
    </source>
</evidence>
<keyword evidence="3 10" id="KW-0819">tRNA processing</keyword>
<keyword evidence="1 10" id="KW-0820">tRNA-binding</keyword>
<evidence type="ECO:0000256" key="3">
    <source>
        <dbReference type="ARBA" id="ARBA00022694"/>
    </source>
</evidence>
<keyword evidence="10" id="KW-0963">Cytoplasm</keyword>
<sequence length="507" mass="53064">MDPELFEHHLTSRHGRGRAPEGGALGVAGTRLCGDVVRLTLALDDAGERVGAIGWEAEACGATVASLSAVAELVEGIGVLDAARIGAHEVAAELGGLSAGKFHAAELVADALARALGAAVRERGALPAPADGSERTLVAMSGGVDSAVAALLCASAHDAVAVTLELWADEENDDERSCCSAQAVRHARGLAHRMGLPHLTLDLRAEFRAGVVTPFLEDHRAGLTPNPCVRCNGHVRLDAMLELADRVGAATLATGHYARVEHDAERGPLLRAAVDAWKDQTYMLSALAPASLARMRFPLGELTKPQVRALAREAELPVASKADSQDLCFLAGTSRQAFLARHAGIEQMPGEIVDSDGTVIGRHAGHQAYTVGQRRGLGVAAAEPLYVLRTDAAANRVVAGTRAELQTRTVPVRGARLHRDGARVDRVKLRYRAKPLPARLLGDPAPGSHRRLEIALEEPVDGAAPGQTACLMDGDLVIGWATIDRAAAPAQPSPPPAPPARSTSVAR</sequence>
<feature type="binding site" evidence="10">
    <location>
        <position position="164"/>
    </location>
    <ligand>
        <name>ATP</name>
        <dbReference type="ChEBI" id="CHEBI:30616"/>
    </ligand>
</feature>
<evidence type="ECO:0000256" key="1">
    <source>
        <dbReference type="ARBA" id="ARBA00022555"/>
    </source>
</evidence>
<dbReference type="CDD" id="cd01998">
    <property type="entry name" value="MnmA_TRMU-like"/>
    <property type="match status" value="1"/>
</dbReference>
<keyword evidence="16" id="KW-1185">Reference proteome</keyword>
<dbReference type="InterPro" id="IPR002871">
    <property type="entry name" value="NIF_FeS_clus_asmbl_NifU_N"/>
</dbReference>
<dbReference type="Gene3D" id="3.90.1010.10">
    <property type="match status" value="1"/>
</dbReference>
<feature type="active site" description="Cysteine persulfide intermediate" evidence="10">
    <location>
        <position position="328"/>
    </location>
</feature>
<name>A0A840ILS4_9ACTN</name>
<keyword evidence="6 10" id="KW-0694">RNA-binding</keyword>
<organism evidence="15 16">
    <name type="scientific">Conexibacter arvalis</name>
    <dbReference type="NCBI Taxonomy" id="912552"/>
    <lineage>
        <taxon>Bacteria</taxon>
        <taxon>Bacillati</taxon>
        <taxon>Actinomycetota</taxon>
        <taxon>Thermoleophilia</taxon>
        <taxon>Solirubrobacterales</taxon>
        <taxon>Conexibacteraceae</taxon>
        <taxon>Conexibacter</taxon>
    </lineage>
</organism>
<dbReference type="PANTHER" id="PTHR11933">
    <property type="entry name" value="TRNA 5-METHYLAMINOMETHYL-2-THIOURIDYLATE -METHYLTRANSFERASE"/>
    <property type="match status" value="1"/>
</dbReference>
<evidence type="ECO:0000259" key="12">
    <source>
        <dbReference type="Pfam" id="PF01592"/>
    </source>
</evidence>
<dbReference type="PANTHER" id="PTHR11933:SF5">
    <property type="entry name" value="MITOCHONDRIAL TRNA-SPECIFIC 2-THIOURIDYLASE 1"/>
    <property type="match status" value="1"/>
</dbReference>
<dbReference type="GO" id="GO:0005506">
    <property type="term" value="F:iron ion binding"/>
    <property type="evidence" value="ECO:0007669"/>
    <property type="project" value="InterPro"/>
</dbReference>
<evidence type="ECO:0000259" key="14">
    <source>
        <dbReference type="Pfam" id="PF20259"/>
    </source>
</evidence>
<accession>A0A840ILS4</accession>
<dbReference type="SUPFAM" id="SSF82649">
    <property type="entry name" value="SufE/NifU"/>
    <property type="match status" value="1"/>
</dbReference>
<dbReference type="EC" id="2.8.1.13" evidence="10"/>
<evidence type="ECO:0000256" key="10">
    <source>
        <dbReference type="HAMAP-Rule" id="MF_00144"/>
    </source>
</evidence>
<dbReference type="GO" id="GO:0103016">
    <property type="term" value="F:tRNA-uridine 2-sulfurtransferase activity"/>
    <property type="evidence" value="ECO:0007669"/>
    <property type="project" value="UniProtKB-EC"/>
</dbReference>
<dbReference type="GO" id="GO:0016226">
    <property type="term" value="P:iron-sulfur cluster assembly"/>
    <property type="evidence" value="ECO:0007669"/>
    <property type="project" value="InterPro"/>
</dbReference>
<comment type="catalytic activity">
    <reaction evidence="8 10">
        <text>S-sulfanyl-L-cysteinyl-[protein] + uridine(34) in tRNA + AH2 + ATP = 2-thiouridine(34) in tRNA + L-cysteinyl-[protein] + A + AMP + diphosphate + H(+)</text>
        <dbReference type="Rhea" id="RHEA:47032"/>
        <dbReference type="Rhea" id="RHEA-COMP:10131"/>
        <dbReference type="Rhea" id="RHEA-COMP:11726"/>
        <dbReference type="Rhea" id="RHEA-COMP:11727"/>
        <dbReference type="Rhea" id="RHEA-COMP:11728"/>
        <dbReference type="ChEBI" id="CHEBI:13193"/>
        <dbReference type="ChEBI" id="CHEBI:15378"/>
        <dbReference type="ChEBI" id="CHEBI:17499"/>
        <dbReference type="ChEBI" id="CHEBI:29950"/>
        <dbReference type="ChEBI" id="CHEBI:30616"/>
        <dbReference type="ChEBI" id="CHEBI:33019"/>
        <dbReference type="ChEBI" id="CHEBI:61963"/>
        <dbReference type="ChEBI" id="CHEBI:65315"/>
        <dbReference type="ChEBI" id="CHEBI:87170"/>
        <dbReference type="ChEBI" id="CHEBI:456215"/>
        <dbReference type="EC" id="2.8.1.13"/>
    </reaction>
</comment>
<keyword evidence="7 10" id="KW-1015">Disulfide bond</keyword>
<dbReference type="InterPro" id="IPR046885">
    <property type="entry name" value="MnmA-like_C"/>
</dbReference>
<dbReference type="Gene3D" id="3.40.50.620">
    <property type="entry name" value="HUPs"/>
    <property type="match status" value="1"/>
</dbReference>
<feature type="disulfide bond" description="Alternate" evidence="10">
    <location>
        <begin position="231"/>
        <end position="328"/>
    </location>
</feature>
<evidence type="ECO:0000256" key="8">
    <source>
        <dbReference type="ARBA" id="ARBA00051542"/>
    </source>
</evidence>
<evidence type="ECO:0000256" key="5">
    <source>
        <dbReference type="ARBA" id="ARBA00022840"/>
    </source>
</evidence>
<dbReference type="HAMAP" id="MF_00144">
    <property type="entry name" value="tRNA_thiouridyl_MnmA"/>
    <property type="match status" value="1"/>
</dbReference>
<feature type="binding site" evidence="10">
    <location>
        <position position="255"/>
    </location>
    <ligand>
        <name>ATP</name>
        <dbReference type="ChEBI" id="CHEBI:30616"/>
    </ligand>
</feature>
<dbReference type="NCBIfam" id="NF001138">
    <property type="entry name" value="PRK00143.1"/>
    <property type="match status" value="1"/>
</dbReference>
<dbReference type="Proteomes" id="UP000585272">
    <property type="component" value="Unassembled WGS sequence"/>
</dbReference>
<evidence type="ECO:0000259" key="13">
    <source>
        <dbReference type="Pfam" id="PF20258"/>
    </source>
</evidence>
<protein>
    <recommendedName>
        <fullName evidence="10">tRNA-specific 2-thiouridylase MnmA</fullName>
        <ecNumber evidence="10">2.8.1.13</ecNumber>
    </recommendedName>
</protein>
<feature type="active site" description="Nucleophile" evidence="10">
    <location>
        <position position="231"/>
    </location>
</feature>
<dbReference type="InterPro" id="IPR014729">
    <property type="entry name" value="Rossmann-like_a/b/a_fold"/>
</dbReference>
<evidence type="ECO:0000256" key="11">
    <source>
        <dbReference type="SAM" id="MobiDB-lite"/>
    </source>
</evidence>
<feature type="domain" description="NIF system FeS cluster assembly NifU N-terminal" evidence="12">
    <location>
        <begin position="17"/>
        <end position="117"/>
    </location>
</feature>
<feature type="site" description="Interaction with tRNA" evidence="10">
    <location>
        <position position="256"/>
    </location>
</feature>
<dbReference type="Gene3D" id="2.30.30.280">
    <property type="entry name" value="Adenine nucleotide alpha hydrolases-like domains"/>
    <property type="match status" value="1"/>
</dbReference>
<dbReference type="EMBL" id="JACHNU010000009">
    <property type="protein sequence ID" value="MBB4664888.1"/>
    <property type="molecule type" value="Genomic_DNA"/>
</dbReference>
<evidence type="ECO:0000313" key="15">
    <source>
        <dbReference type="EMBL" id="MBB4664888.1"/>
    </source>
</evidence>
<reference evidence="15 16" key="1">
    <citation type="submission" date="2020-08" db="EMBL/GenBank/DDBJ databases">
        <title>Genomic Encyclopedia of Archaeal and Bacterial Type Strains, Phase II (KMG-II): from individual species to whole genera.</title>
        <authorList>
            <person name="Goeker M."/>
        </authorList>
    </citation>
    <scope>NUCLEOTIDE SEQUENCE [LARGE SCALE GENOMIC DNA]</scope>
    <source>
        <strain evidence="15 16">DSM 23288</strain>
    </source>
</reference>
<dbReference type="Pfam" id="PF20259">
    <property type="entry name" value="tRNA_Me_trans_M"/>
    <property type="match status" value="1"/>
</dbReference>
<dbReference type="Gene3D" id="2.40.30.10">
    <property type="entry name" value="Translation factors"/>
    <property type="match status" value="1"/>
</dbReference>
<dbReference type="GO" id="GO:0005524">
    <property type="term" value="F:ATP binding"/>
    <property type="evidence" value="ECO:0007669"/>
    <property type="project" value="UniProtKB-KW"/>
</dbReference>
<feature type="domain" description="tRNA-specific 2-thiouridylase MnmA-like central" evidence="14">
    <location>
        <begin position="337"/>
        <end position="399"/>
    </location>
</feature>
<dbReference type="GO" id="GO:0000049">
    <property type="term" value="F:tRNA binding"/>
    <property type="evidence" value="ECO:0007669"/>
    <property type="project" value="UniProtKB-KW"/>
</dbReference>
<dbReference type="Pfam" id="PF20258">
    <property type="entry name" value="tRNA_Me_trans_C"/>
    <property type="match status" value="1"/>
</dbReference>
<dbReference type="SUPFAM" id="SSF52402">
    <property type="entry name" value="Adenine nucleotide alpha hydrolases-like"/>
    <property type="match status" value="1"/>
</dbReference>
<dbReference type="AlphaFoldDB" id="A0A840ILS4"/>
<dbReference type="NCBIfam" id="TIGR00420">
    <property type="entry name" value="trmU"/>
    <property type="match status" value="1"/>
</dbReference>
<dbReference type="Pfam" id="PF01592">
    <property type="entry name" value="NifU_N"/>
    <property type="match status" value="1"/>
</dbReference>
<evidence type="ECO:0000256" key="6">
    <source>
        <dbReference type="ARBA" id="ARBA00022884"/>
    </source>
</evidence>
<comment type="caution">
    <text evidence="10">Lacks conserved residue(s) required for the propagation of feature annotation.</text>
</comment>
<evidence type="ECO:0000256" key="9">
    <source>
        <dbReference type="ARBA" id="ARBA00056575"/>
    </source>
</evidence>
<dbReference type="GO" id="GO:0051536">
    <property type="term" value="F:iron-sulfur cluster binding"/>
    <property type="evidence" value="ECO:0007669"/>
    <property type="project" value="InterPro"/>
</dbReference>
<feature type="domain" description="tRNA-specific 2-thiouridylase MnmA-like C-terminal" evidence="13">
    <location>
        <begin position="426"/>
        <end position="483"/>
    </location>
</feature>
<keyword evidence="2 10" id="KW-0808">Transferase</keyword>
<dbReference type="RefSeq" id="WP_183345313.1">
    <property type="nucleotide sequence ID" value="NZ_JACHNU010000009.1"/>
</dbReference>
<keyword evidence="5 10" id="KW-0067">ATP-binding</keyword>
<feature type="region of interest" description="Interaction with tRNA" evidence="10">
    <location>
        <begin position="278"/>
        <end position="280"/>
    </location>
</feature>
<feature type="region of interest" description="Interaction with tRNA" evidence="10">
    <location>
        <begin position="430"/>
        <end position="431"/>
    </location>
</feature>
<keyword evidence="4 10" id="KW-0547">Nucleotide-binding</keyword>
<dbReference type="InterPro" id="IPR004506">
    <property type="entry name" value="MnmA-like"/>
</dbReference>
<feature type="region of interest" description="Disordered" evidence="11">
    <location>
        <begin position="487"/>
        <end position="507"/>
    </location>
</feature>
<feature type="site" description="Interaction with tRNA" evidence="10">
    <location>
        <position position="467"/>
    </location>
</feature>
<evidence type="ECO:0000256" key="4">
    <source>
        <dbReference type="ARBA" id="ARBA00022741"/>
    </source>
</evidence>
<comment type="caution">
    <text evidence="15">The sequence shown here is derived from an EMBL/GenBank/DDBJ whole genome shotgun (WGS) entry which is preliminary data.</text>
</comment>
<feature type="binding site" evidence="10">
    <location>
        <begin position="139"/>
        <end position="146"/>
    </location>
    <ligand>
        <name>ATP</name>
        <dbReference type="ChEBI" id="CHEBI:30616"/>
    </ligand>
</feature>
<comment type="similarity">
    <text evidence="10">Belongs to the MnmA/TRMU family.</text>
</comment>
<dbReference type="GO" id="GO:0005737">
    <property type="term" value="C:cytoplasm"/>
    <property type="evidence" value="ECO:0007669"/>
    <property type="project" value="UniProtKB-SubCell"/>
</dbReference>
<gene>
    <name evidence="10" type="primary">mnmA</name>
    <name evidence="15" type="ORF">BDZ31_004506</name>
</gene>
<dbReference type="GO" id="GO:0002143">
    <property type="term" value="P:tRNA wobble position uridine thiolation"/>
    <property type="evidence" value="ECO:0007669"/>
    <property type="project" value="TreeGrafter"/>
</dbReference>
<dbReference type="InterPro" id="IPR046884">
    <property type="entry name" value="MnmA-like_central"/>
</dbReference>
<proteinExistence type="inferred from homology"/>
<evidence type="ECO:0000256" key="7">
    <source>
        <dbReference type="ARBA" id="ARBA00023157"/>
    </source>
</evidence>
<comment type="subcellular location">
    <subcellularLocation>
        <location evidence="10">Cytoplasm</location>
    </subcellularLocation>
</comment>
<dbReference type="Pfam" id="PF03054">
    <property type="entry name" value="tRNA_Me_trans"/>
    <property type="match status" value="1"/>
</dbReference>
<evidence type="ECO:0000256" key="2">
    <source>
        <dbReference type="ARBA" id="ARBA00022679"/>
    </source>
</evidence>
<comment type="function">
    <text evidence="9 10">Catalyzes the 2-thiolation of uridine at the wobble position (U34) of tRNA, leading to the formation of s(2)U34.</text>
</comment>
<dbReference type="FunFam" id="2.30.30.280:FF:000001">
    <property type="entry name" value="tRNA-specific 2-thiouridylase MnmA"/>
    <property type="match status" value="1"/>
</dbReference>
<feature type="region of interest" description="Disordered" evidence="11">
    <location>
        <begin position="1"/>
        <end position="22"/>
    </location>
</feature>
<dbReference type="InterPro" id="IPR023382">
    <property type="entry name" value="MnmA-like_central_sf"/>
</dbReference>
<feature type="compositionally biased region" description="Basic and acidic residues" evidence="11">
    <location>
        <begin position="1"/>
        <end position="10"/>
    </location>
</feature>